<evidence type="ECO:0000313" key="2">
    <source>
        <dbReference type="Proteomes" id="UP001152888"/>
    </source>
</evidence>
<dbReference type="EMBL" id="CAKOFQ010007489">
    <property type="protein sequence ID" value="CAH2002267.1"/>
    <property type="molecule type" value="Genomic_DNA"/>
</dbReference>
<dbReference type="InterPro" id="IPR039868">
    <property type="entry name" value="ARMD3-like"/>
</dbReference>
<dbReference type="Proteomes" id="UP001152888">
    <property type="component" value="Unassembled WGS sequence"/>
</dbReference>
<keyword evidence="2" id="KW-1185">Reference proteome</keyword>
<proteinExistence type="predicted"/>
<protein>
    <submittedName>
        <fullName evidence="1">Uncharacterized protein</fullName>
    </submittedName>
</protein>
<sequence length="167" mass="19183">MATRKRSGSGSKRQFKEKVVQIYECLLKGDDVSQHNALFWDEFFLLKPKVATLENEIQKMSVEQLQAAKPNINILFNQCVKILDQQNNIRVAYGMLTLCTLLDSLSKTAVENQIDAIEFLSGFENLPDQIQKLLTLCQTYLEGMCFLYIKIHELNRSSSIPEIYDNN</sequence>
<organism evidence="1 2">
    <name type="scientific">Acanthoscelides obtectus</name>
    <name type="common">Bean weevil</name>
    <name type="synonym">Bruchus obtectus</name>
    <dbReference type="NCBI Taxonomy" id="200917"/>
    <lineage>
        <taxon>Eukaryota</taxon>
        <taxon>Metazoa</taxon>
        <taxon>Ecdysozoa</taxon>
        <taxon>Arthropoda</taxon>
        <taxon>Hexapoda</taxon>
        <taxon>Insecta</taxon>
        <taxon>Pterygota</taxon>
        <taxon>Neoptera</taxon>
        <taxon>Endopterygota</taxon>
        <taxon>Coleoptera</taxon>
        <taxon>Polyphaga</taxon>
        <taxon>Cucujiformia</taxon>
        <taxon>Chrysomeloidea</taxon>
        <taxon>Chrysomelidae</taxon>
        <taxon>Bruchinae</taxon>
        <taxon>Bruchini</taxon>
        <taxon>Acanthoscelides</taxon>
    </lineage>
</organism>
<accession>A0A9P0LWS8</accession>
<dbReference type="AlphaFoldDB" id="A0A9P0LWS8"/>
<dbReference type="PANTHER" id="PTHR13608">
    <property type="entry name" value="ARMADILLO-LIKE HELICAL DOMAIN-CONTAINING PROTEIN 3"/>
    <property type="match status" value="1"/>
</dbReference>
<comment type="caution">
    <text evidence="1">The sequence shown here is derived from an EMBL/GenBank/DDBJ whole genome shotgun (WGS) entry which is preliminary data.</text>
</comment>
<dbReference type="GO" id="GO:0005829">
    <property type="term" value="C:cytosol"/>
    <property type="evidence" value="ECO:0007669"/>
    <property type="project" value="TreeGrafter"/>
</dbReference>
<dbReference type="PANTHER" id="PTHR13608:SF3">
    <property type="entry name" value="ARMADILLO-LIKE HELICAL DOMAIN-CONTAINING PROTEIN 3"/>
    <property type="match status" value="1"/>
</dbReference>
<reference evidence="1" key="1">
    <citation type="submission" date="2022-03" db="EMBL/GenBank/DDBJ databases">
        <authorList>
            <person name="Sayadi A."/>
        </authorList>
    </citation>
    <scope>NUCLEOTIDE SEQUENCE</scope>
</reference>
<name>A0A9P0LWS8_ACAOB</name>
<gene>
    <name evidence="1" type="ORF">ACAOBT_LOCUS26703</name>
</gene>
<dbReference type="OrthoDB" id="2012278at2759"/>
<evidence type="ECO:0000313" key="1">
    <source>
        <dbReference type="EMBL" id="CAH2002267.1"/>
    </source>
</evidence>